<dbReference type="PANTHER" id="PTHR14187">
    <property type="entry name" value="ALPHA KINASE/ELONGATION FACTOR 2 KINASE"/>
    <property type="match status" value="1"/>
</dbReference>
<gene>
    <name evidence="2" type="ORF">Agabi119p4_10450</name>
</gene>
<organism evidence="2 3">
    <name type="scientific">Agaricus bisporus var. burnettii</name>
    <dbReference type="NCBI Taxonomy" id="192524"/>
    <lineage>
        <taxon>Eukaryota</taxon>
        <taxon>Fungi</taxon>
        <taxon>Dikarya</taxon>
        <taxon>Basidiomycota</taxon>
        <taxon>Agaricomycotina</taxon>
        <taxon>Agaricomycetes</taxon>
        <taxon>Agaricomycetidae</taxon>
        <taxon>Agaricales</taxon>
        <taxon>Agaricineae</taxon>
        <taxon>Agaricaceae</taxon>
        <taxon>Agaricus</taxon>
    </lineage>
</organism>
<dbReference type="CDD" id="cd10170">
    <property type="entry name" value="ASKHA_NBD_HSP70"/>
    <property type="match status" value="1"/>
</dbReference>
<evidence type="ECO:0000256" key="1">
    <source>
        <dbReference type="SAM" id="MobiDB-lite"/>
    </source>
</evidence>
<dbReference type="AlphaFoldDB" id="A0A8H7C297"/>
<dbReference type="PANTHER" id="PTHR14187:SF5">
    <property type="entry name" value="HEAT SHOCK 70 KDA PROTEIN 12A"/>
    <property type="match status" value="1"/>
</dbReference>
<comment type="caution">
    <text evidence="2">The sequence shown here is derived from an EMBL/GenBank/DDBJ whole genome shotgun (WGS) entry which is preliminary data.</text>
</comment>
<dbReference type="InterPro" id="IPR043129">
    <property type="entry name" value="ATPase_NBD"/>
</dbReference>
<dbReference type="SUPFAM" id="SSF53067">
    <property type="entry name" value="Actin-like ATPase domain"/>
    <property type="match status" value="2"/>
</dbReference>
<sequence>MPHRPAKRAAPPSSILFPNDQDTGIGPRLYGDQTEELVVAIDIGTTFSAVSFCILRPGCPGAPQLEMVSSWPGQSLSDPKVPSVLFQDTDGNVMAWGAETTHQDVKAKAERYGWEKVEWFKLDLRPPHLEAFIWPTTGVSSEGPEVKPCLPIQNVDKALSAYTTFLQLVHQHLKSYFCKHYGEGTERWDDLFPTLKIISTVPNGWEFKQHSLIRRSAITAGLMGRHVGQRQRAALDRIKFVSEAEAAIVYAADTGKLDAWLQVGKDVILCDVGGGTIDITVYTVLNAYPLELKEKVAPKCVVAGAGLVNAAAKAYFQSKLQGTKWDKPGIIDDLMDEFERDVKKRFENVSGEYCIGRFGLSEEEDLENIRHGRFYIPGHDIAAFFKPTVTAIKSNILDVYQRSGQIAKNVIMVGGFLNSSYAYANLEEWGKRYNFKFTKPDGVMAKTVSHGALLWYLSKPVKGYIAKVHYGSDVSFPAEEVLDDVNGRNTVMRADGVYIYENIWESIVSMGQELPRKGILHRFEKWFDEYDSKEDLMLQEKIYIHRGEQIPNFMIDRFTGLMLPEFEHVCTIVADLRDQYNMTPWAKTNVQGKRFKILKFGITIRHDGCDLKAFSSWKVAGLKYTGKVMIIHPPQ</sequence>
<protein>
    <submittedName>
        <fullName evidence="2">Uncharacterized protein</fullName>
    </submittedName>
</protein>
<dbReference type="Gene3D" id="3.30.420.40">
    <property type="match status" value="1"/>
</dbReference>
<dbReference type="EMBL" id="JABXXO010000014">
    <property type="protein sequence ID" value="KAF7761041.1"/>
    <property type="molecule type" value="Genomic_DNA"/>
</dbReference>
<feature type="region of interest" description="Disordered" evidence="1">
    <location>
        <begin position="1"/>
        <end position="28"/>
    </location>
</feature>
<proteinExistence type="predicted"/>
<name>A0A8H7C297_AGABI</name>
<accession>A0A8H7C297</accession>
<dbReference type="Proteomes" id="UP000629468">
    <property type="component" value="Unassembled WGS sequence"/>
</dbReference>
<evidence type="ECO:0000313" key="2">
    <source>
        <dbReference type="EMBL" id="KAF7761041.1"/>
    </source>
</evidence>
<evidence type="ECO:0000313" key="3">
    <source>
        <dbReference type="Proteomes" id="UP000629468"/>
    </source>
</evidence>
<reference evidence="2 3" key="1">
    <citation type="journal article" name="Sci. Rep.">
        <title>Telomere-to-telomere assembled and centromere annotated genomes of the two main subspecies of the button mushroom Agaricus bisporus reveal especially polymorphic chromosome ends.</title>
        <authorList>
            <person name="Sonnenberg A.S.M."/>
            <person name="Sedaghat-Telgerd N."/>
            <person name="Lavrijssen B."/>
            <person name="Ohm R.A."/>
            <person name="Hendrickx P.M."/>
            <person name="Scholtmeijer K."/>
            <person name="Baars J.J.P."/>
            <person name="van Peer A."/>
        </authorList>
    </citation>
    <scope>NUCLEOTIDE SEQUENCE [LARGE SCALE GENOMIC DNA]</scope>
    <source>
        <strain evidence="2 3">H119_p4</strain>
    </source>
</reference>